<evidence type="ECO:0000313" key="11">
    <source>
        <dbReference type="Proteomes" id="UP000593802"/>
    </source>
</evidence>
<organism evidence="10 11">
    <name type="scientific">Effusibacillus dendaii</name>
    <dbReference type="NCBI Taxonomy" id="2743772"/>
    <lineage>
        <taxon>Bacteria</taxon>
        <taxon>Bacillati</taxon>
        <taxon>Bacillota</taxon>
        <taxon>Bacilli</taxon>
        <taxon>Bacillales</taxon>
        <taxon>Alicyclobacillaceae</taxon>
        <taxon>Effusibacillus</taxon>
    </lineage>
</organism>
<dbReference type="InterPro" id="IPR050482">
    <property type="entry name" value="Sensor_HK_TwoCompSys"/>
</dbReference>
<dbReference type="GO" id="GO:0005524">
    <property type="term" value="F:ATP binding"/>
    <property type="evidence" value="ECO:0007669"/>
    <property type="project" value="UniProtKB-KW"/>
</dbReference>
<dbReference type="Pfam" id="PF07730">
    <property type="entry name" value="HisKA_3"/>
    <property type="match status" value="1"/>
</dbReference>
<dbReference type="Gene3D" id="1.20.5.1930">
    <property type="match status" value="1"/>
</dbReference>
<evidence type="ECO:0000256" key="2">
    <source>
        <dbReference type="ARBA" id="ARBA00012438"/>
    </source>
</evidence>
<dbReference type="Proteomes" id="UP000593802">
    <property type="component" value="Chromosome"/>
</dbReference>
<keyword evidence="3" id="KW-0597">Phosphoprotein</keyword>
<keyword evidence="6" id="KW-0418">Kinase</keyword>
<evidence type="ECO:0000256" key="6">
    <source>
        <dbReference type="ARBA" id="ARBA00022777"/>
    </source>
</evidence>
<dbReference type="Gene3D" id="3.30.565.10">
    <property type="entry name" value="Histidine kinase-like ATPase, C-terminal domain"/>
    <property type="match status" value="1"/>
</dbReference>
<dbReference type="InterPro" id="IPR036890">
    <property type="entry name" value="HATPase_C_sf"/>
</dbReference>
<evidence type="ECO:0000256" key="4">
    <source>
        <dbReference type="ARBA" id="ARBA00022679"/>
    </source>
</evidence>
<evidence type="ECO:0000256" key="1">
    <source>
        <dbReference type="ARBA" id="ARBA00000085"/>
    </source>
</evidence>
<feature type="domain" description="Signal transduction histidine kinase subgroup 3 dimerisation and phosphoacceptor" evidence="9">
    <location>
        <begin position="13"/>
        <end position="76"/>
    </location>
</feature>
<dbReference type="AlphaFoldDB" id="A0A7I8DDA1"/>
<keyword evidence="8" id="KW-0902">Two-component regulatory system</keyword>
<keyword evidence="11" id="KW-1185">Reference proteome</keyword>
<reference evidence="10 11" key="1">
    <citation type="submission" date="2020-08" db="EMBL/GenBank/DDBJ databases">
        <title>Complete Genome Sequence of Effusibacillus dendaii Strain skT53, Isolated from Farmland soil.</title>
        <authorList>
            <person name="Konishi T."/>
            <person name="Kawasaki H."/>
        </authorList>
    </citation>
    <scope>NUCLEOTIDE SEQUENCE [LARGE SCALE GENOMIC DNA]</scope>
    <source>
        <strain evidence="11">skT53</strain>
    </source>
</reference>
<gene>
    <name evidence="10" type="ORF">skT53_30600</name>
</gene>
<evidence type="ECO:0000256" key="3">
    <source>
        <dbReference type="ARBA" id="ARBA00022553"/>
    </source>
</evidence>
<sequence length="145" mass="16958">MNRERADKTRLLERERIARELQDGIAQSLFLLSVKMHLLEQSELPPIGDRYQGLRDTVRRVHDDVRQAITNLRFPPSCDSLPWTKTVEDMIQDLEKETGLPVSVKRDFEEELFSSREKVEVSSCLREALMNVRKHANAHHVCIFF</sequence>
<keyword evidence="7" id="KW-0067">ATP-binding</keyword>
<proteinExistence type="predicted"/>
<accession>A0A7I8DDA1</accession>
<evidence type="ECO:0000313" key="10">
    <source>
        <dbReference type="EMBL" id="BCJ88075.1"/>
    </source>
</evidence>
<keyword evidence="4" id="KW-0808">Transferase</keyword>
<dbReference type="EC" id="2.7.13.3" evidence="2"/>
<comment type="catalytic activity">
    <reaction evidence="1">
        <text>ATP + protein L-histidine = ADP + protein N-phospho-L-histidine.</text>
        <dbReference type="EC" id="2.7.13.3"/>
    </reaction>
</comment>
<dbReference type="EMBL" id="AP023366">
    <property type="protein sequence ID" value="BCJ88075.1"/>
    <property type="molecule type" value="Genomic_DNA"/>
</dbReference>
<dbReference type="RefSeq" id="WP_200758734.1">
    <property type="nucleotide sequence ID" value="NZ_AP023366.1"/>
</dbReference>
<dbReference type="GO" id="GO:0000155">
    <property type="term" value="F:phosphorelay sensor kinase activity"/>
    <property type="evidence" value="ECO:0007669"/>
    <property type="project" value="InterPro"/>
</dbReference>
<keyword evidence="5" id="KW-0547">Nucleotide-binding</keyword>
<evidence type="ECO:0000256" key="7">
    <source>
        <dbReference type="ARBA" id="ARBA00022840"/>
    </source>
</evidence>
<protein>
    <recommendedName>
        <fullName evidence="2">histidine kinase</fullName>
        <ecNumber evidence="2">2.7.13.3</ecNumber>
    </recommendedName>
</protein>
<name>A0A7I8DDA1_9BACL</name>
<evidence type="ECO:0000259" key="9">
    <source>
        <dbReference type="Pfam" id="PF07730"/>
    </source>
</evidence>
<dbReference type="PANTHER" id="PTHR24421:SF10">
    <property type="entry name" value="NITRATE_NITRITE SENSOR PROTEIN NARQ"/>
    <property type="match status" value="1"/>
</dbReference>
<dbReference type="PANTHER" id="PTHR24421">
    <property type="entry name" value="NITRATE/NITRITE SENSOR PROTEIN NARX-RELATED"/>
    <property type="match status" value="1"/>
</dbReference>
<dbReference type="GO" id="GO:0016020">
    <property type="term" value="C:membrane"/>
    <property type="evidence" value="ECO:0007669"/>
    <property type="project" value="InterPro"/>
</dbReference>
<dbReference type="GO" id="GO:0046983">
    <property type="term" value="F:protein dimerization activity"/>
    <property type="evidence" value="ECO:0007669"/>
    <property type="project" value="InterPro"/>
</dbReference>
<evidence type="ECO:0000256" key="5">
    <source>
        <dbReference type="ARBA" id="ARBA00022741"/>
    </source>
</evidence>
<dbReference type="InterPro" id="IPR011712">
    <property type="entry name" value="Sig_transdc_His_kin_sub3_dim/P"/>
</dbReference>
<evidence type="ECO:0000256" key="8">
    <source>
        <dbReference type="ARBA" id="ARBA00023012"/>
    </source>
</evidence>
<dbReference type="KEGG" id="eff:skT53_30600"/>